<comment type="similarity">
    <text evidence="2">Belongs to the FAD-binding monooxygenase family.</text>
</comment>
<reference evidence="5" key="1">
    <citation type="journal article" date="2020" name="bioRxiv">
        <title>Genomic and phenotypic heterogeneity of clinical isolates of the human pathogens Aspergillus fumigatus, Aspergillus lentulus and Aspergillus fumigatiaffinis.</title>
        <authorList>
            <person name="dos Santos R.A.C."/>
            <person name="Steenwyk J.L."/>
            <person name="Rivero-Menendez O."/>
            <person name="Mead M.E."/>
            <person name="Silva L.P."/>
            <person name="Bastos R.W."/>
            <person name="Alastruey-Izquierdo A."/>
            <person name="Goldman G.H."/>
            <person name="Rokas A."/>
        </authorList>
    </citation>
    <scope>NUCLEOTIDE SEQUENCE</scope>
    <source>
        <strain evidence="5">CNM-CM8927</strain>
    </source>
</reference>
<dbReference type="Pfam" id="PF13450">
    <property type="entry name" value="NAD_binding_8"/>
    <property type="match status" value="1"/>
</dbReference>
<dbReference type="InterPro" id="IPR051209">
    <property type="entry name" value="FAD-bind_Monooxygenase_sf"/>
</dbReference>
<sequence>MAIVGAGIGGICVAINLITRNLCRDFVILEQSAGVGRTCHANTYASCAVDLQPIVYGYSFAPNSNWSRDFLGQKEIPAYLTRVAQDYRLYEHTRFCSTAKSATWDDELKKWNAR</sequence>
<evidence type="ECO:0000313" key="5">
    <source>
        <dbReference type="EMBL" id="KAF4202159.1"/>
    </source>
</evidence>
<name>A0AAN5YIS9_ASPLE</name>
<dbReference type="AlphaFoldDB" id="A0AAN5YIS9"/>
<dbReference type="PANTHER" id="PTHR42877">
    <property type="entry name" value="L-ORNITHINE N(5)-MONOOXYGENASE-RELATED"/>
    <property type="match status" value="1"/>
</dbReference>
<protein>
    <submittedName>
        <fullName evidence="5">Uncharacterized protein</fullName>
    </submittedName>
</protein>
<evidence type="ECO:0000256" key="3">
    <source>
        <dbReference type="ARBA" id="ARBA00022630"/>
    </source>
</evidence>
<dbReference type="PANTHER" id="PTHR42877:SF4">
    <property type="entry name" value="FAD_NAD(P)-BINDING DOMAIN-CONTAINING PROTEIN-RELATED"/>
    <property type="match status" value="1"/>
</dbReference>
<organism evidence="5 6">
    <name type="scientific">Aspergillus lentulus</name>
    <dbReference type="NCBI Taxonomy" id="293939"/>
    <lineage>
        <taxon>Eukaryota</taxon>
        <taxon>Fungi</taxon>
        <taxon>Dikarya</taxon>
        <taxon>Ascomycota</taxon>
        <taxon>Pezizomycotina</taxon>
        <taxon>Eurotiomycetes</taxon>
        <taxon>Eurotiomycetidae</taxon>
        <taxon>Eurotiales</taxon>
        <taxon>Aspergillaceae</taxon>
        <taxon>Aspergillus</taxon>
        <taxon>Aspergillus subgen. Fumigati</taxon>
    </lineage>
</organism>
<dbReference type="EMBL" id="JAAAPU010000114">
    <property type="protein sequence ID" value="KAF4202159.1"/>
    <property type="molecule type" value="Genomic_DNA"/>
</dbReference>
<comment type="caution">
    <text evidence="5">The sequence shown here is derived from an EMBL/GenBank/DDBJ whole genome shotgun (WGS) entry which is preliminary data.</text>
</comment>
<comment type="cofactor">
    <cofactor evidence="1">
        <name>FAD</name>
        <dbReference type="ChEBI" id="CHEBI:57692"/>
    </cofactor>
</comment>
<evidence type="ECO:0000313" key="6">
    <source>
        <dbReference type="Proteomes" id="UP000649114"/>
    </source>
</evidence>
<dbReference type="Gene3D" id="3.50.50.60">
    <property type="entry name" value="FAD/NAD(P)-binding domain"/>
    <property type="match status" value="1"/>
</dbReference>
<reference evidence="5" key="2">
    <citation type="submission" date="2020-04" db="EMBL/GenBank/DDBJ databases">
        <authorList>
            <person name="Santos R.A.C."/>
            <person name="Steenwyk J.L."/>
            <person name="Rivero-Menendez O."/>
            <person name="Mead M.E."/>
            <person name="Silva L.P."/>
            <person name="Bastos R.W."/>
            <person name="Alastruey-Izquierdo A."/>
            <person name="Goldman G.H."/>
            <person name="Rokas A."/>
        </authorList>
    </citation>
    <scope>NUCLEOTIDE SEQUENCE</scope>
    <source>
        <strain evidence="5">CNM-CM8927</strain>
    </source>
</reference>
<evidence type="ECO:0000256" key="1">
    <source>
        <dbReference type="ARBA" id="ARBA00001974"/>
    </source>
</evidence>
<keyword evidence="3" id="KW-0285">Flavoprotein</keyword>
<evidence type="ECO:0000256" key="2">
    <source>
        <dbReference type="ARBA" id="ARBA00010139"/>
    </source>
</evidence>
<dbReference type="Proteomes" id="UP000649114">
    <property type="component" value="Unassembled WGS sequence"/>
</dbReference>
<keyword evidence="4" id="KW-0274">FAD</keyword>
<dbReference type="SUPFAM" id="SSF51905">
    <property type="entry name" value="FAD/NAD(P)-binding domain"/>
    <property type="match status" value="1"/>
</dbReference>
<accession>A0AAN5YIS9</accession>
<proteinExistence type="inferred from homology"/>
<gene>
    <name evidence="5" type="ORF">CNMCM8927_000588</name>
</gene>
<dbReference type="InterPro" id="IPR036188">
    <property type="entry name" value="FAD/NAD-bd_sf"/>
</dbReference>
<evidence type="ECO:0000256" key="4">
    <source>
        <dbReference type="ARBA" id="ARBA00022827"/>
    </source>
</evidence>